<name>A0A0D2JVG7_9EURO</name>
<dbReference type="EMBL" id="KN848074">
    <property type="protein sequence ID" value="KIX97452.1"/>
    <property type="molecule type" value="Genomic_DNA"/>
</dbReference>
<accession>A0A0D2JVG7</accession>
<dbReference type="AlphaFoldDB" id="A0A0D2JVG7"/>
<keyword evidence="2" id="KW-1185">Reference proteome</keyword>
<evidence type="ECO:0000313" key="2">
    <source>
        <dbReference type="Proteomes" id="UP000053411"/>
    </source>
</evidence>
<dbReference type="OrthoDB" id="4158189at2759"/>
<gene>
    <name evidence="1" type="ORF">Z520_06904</name>
</gene>
<sequence length="86" mass="9461">MRTYANEHFQSAPVQRSSNPVFVRFALIAGAGPTVVSPDSRDSNHTHGLDRRDFDLTVDERGIVGREVDVANEQGQVLGRGIIGWN</sequence>
<reference evidence="1 2" key="1">
    <citation type="submission" date="2015-01" db="EMBL/GenBank/DDBJ databases">
        <title>The Genome Sequence of Fonsecaea multimorphosa CBS 102226.</title>
        <authorList>
            <consortium name="The Broad Institute Genomics Platform"/>
            <person name="Cuomo C."/>
            <person name="de Hoog S."/>
            <person name="Gorbushina A."/>
            <person name="Stielow B."/>
            <person name="Teixiera M."/>
            <person name="Abouelleil A."/>
            <person name="Chapman S.B."/>
            <person name="Priest M."/>
            <person name="Young S.K."/>
            <person name="Wortman J."/>
            <person name="Nusbaum C."/>
            <person name="Birren B."/>
        </authorList>
    </citation>
    <scope>NUCLEOTIDE SEQUENCE [LARGE SCALE GENOMIC DNA]</scope>
    <source>
        <strain evidence="1 2">CBS 102226</strain>
    </source>
</reference>
<dbReference type="RefSeq" id="XP_016631575.1">
    <property type="nucleotide sequence ID" value="XM_016777404.1"/>
</dbReference>
<dbReference type="Proteomes" id="UP000053411">
    <property type="component" value="Unassembled WGS sequence"/>
</dbReference>
<proteinExistence type="predicted"/>
<protein>
    <submittedName>
        <fullName evidence="1">Uncharacterized protein</fullName>
    </submittedName>
</protein>
<dbReference type="GeneID" id="27712650"/>
<evidence type="ECO:0000313" key="1">
    <source>
        <dbReference type="EMBL" id="KIX97452.1"/>
    </source>
</evidence>
<dbReference type="VEuPathDB" id="FungiDB:Z520_06904"/>
<organism evidence="1 2">
    <name type="scientific">Fonsecaea multimorphosa CBS 102226</name>
    <dbReference type="NCBI Taxonomy" id="1442371"/>
    <lineage>
        <taxon>Eukaryota</taxon>
        <taxon>Fungi</taxon>
        <taxon>Dikarya</taxon>
        <taxon>Ascomycota</taxon>
        <taxon>Pezizomycotina</taxon>
        <taxon>Eurotiomycetes</taxon>
        <taxon>Chaetothyriomycetidae</taxon>
        <taxon>Chaetothyriales</taxon>
        <taxon>Herpotrichiellaceae</taxon>
        <taxon>Fonsecaea</taxon>
    </lineage>
</organism>